<gene>
    <name evidence="2" type="ORF">L1967_01915</name>
</gene>
<keyword evidence="3" id="KW-1185">Reference proteome</keyword>
<protein>
    <submittedName>
        <fullName evidence="2">Relaxase/mobilization nuclease domain-containing protein</fullName>
    </submittedName>
</protein>
<organism evidence="2 3">
    <name type="scientific">Zunongwangia pacifica</name>
    <dbReference type="NCBI Taxonomy" id="2911062"/>
    <lineage>
        <taxon>Bacteria</taxon>
        <taxon>Pseudomonadati</taxon>
        <taxon>Bacteroidota</taxon>
        <taxon>Flavobacteriia</taxon>
        <taxon>Flavobacteriales</taxon>
        <taxon>Flavobacteriaceae</taxon>
        <taxon>Zunongwangia</taxon>
    </lineage>
</organism>
<evidence type="ECO:0000313" key="3">
    <source>
        <dbReference type="Proteomes" id="UP001139521"/>
    </source>
</evidence>
<proteinExistence type="predicted"/>
<dbReference type="RefSeq" id="WP_249600025.1">
    <property type="nucleotide sequence ID" value="NZ_JAKHSK010000002.1"/>
</dbReference>
<sequence length="289" mass="32787">MIGKGKAIAHTRASMQYGWNQEKDAQVIFSQNLAADSPNEVTAEFRFTQELNQNCKNNTLSFVLSPTIDDGKILDKKALSRICAEFMKEMNLKDRQAIAFVHTDKEHKHIHLYVNRIDFKGQGYNDSFIGKRSQQAAEKVAERMQLTTVKQVQWEKEMNLSSIRTEIKRRHDLTMKQFRPRSFEDYIKGMETNGVKVIPCINKADKLQGFRFEFDNFNLKGSEVHRSMTGGNIGKSLASGKTIPNFLRENTQLKLAGKTVELSTGMVKAIAKHVIKEVISKGLDIGMGL</sequence>
<reference evidence="2" key="1">
    <citation type="submission" date="2022-01" db="EMBL/GenBank/DDBJ databases">
        <title>Genome sequencing of Zunongwangia sp. M21534 genome.</title>
        <authorList>
            <person name="Chen Y."/>
            <person name="Dong C."/>
            <person name="Shao Z."/>
        </authorList>
    </citation>
    <scope>NUCLEOTIDE SEQUENCE</scope>
    <source>
        <strain evidence="2">MCCC M21534</strain>
    </source>
</reference>
<name>A0A9X2CIR5_9FLAO</name>
<evidence type="ECO:0000259" key="1">
    <source>
        <dbReference type="Pfam" id="PF03432"/>
    </source>
</evidence>
<comment type="caution">
    <text evidence="2">The sequence shown here is derived from an EMBL/GenBank/DDBJ whole genome shotgun (WGS) entry which is preliminary data.</text>
</comment>
<evidence type="ECO:0000313" key="2">
    <source>
        <dbReference type="EMBL" id="MCL6217036.1"/>
    </source>
</evidence>
<accession>A0A9X2CIR5</accession>
<feature type="domain" description="MobA/VirD2-like nuclease" evidence="1">
    <location>
        <begin position="17"/>
        <end position="146"/>
    </location>
</feature>
<dbReference type="AlphaFoldDB" id="A0A9X2CIR5"/>
<dbReference type="Pfam" id="PF03432">
    <property type="entry name" value="Relaxase"/>
    <property type="match status" value="1"/>
</dbReference>
<dbReference type="Proteomes" id="UP001139521">
    <property type="component" value="Unassembled WGS sequence"/>
</dbReference>
<dbReference type="EMBL" id="JAKHSK010000002">
    <property type="protein sequence ID" value="MCL6217036.1"/>
    <property type="molecule type" value="Genomic_DNA"/>
</dbReference>
<dbReference type="InterPro" id="IPR005094">
    <property type="entry name" value="Endonuclease_MobA/VirD2"/>
</dbReference>